<evidence type="ECO:0000259" key="14">
    <source>
        <dbReference type="PROSITE" id="PS50075"/>
    </source>
</evidence>
<keyword evidence="10" id="KW-0443">Lipid metabolism</keyword>
<evidence type="ECO:0000256" key="13">
    <source>
        <dbReference type="RuleBase" id="RU000722"/>
    </source>
</evidence>
<accession>A0ABY7DGL8</accession>
<dbReference type="InterPro" id="IPR036736">
    <property type="entry name" value="ACP-like_sf"/>
</dbReference>
<protein>
    <recommendedName>
        <fullName evidence="13">Acyl carrier protein</fullName>
    </recommendedName>
</protein>
<evidence type="ECO:0000256" key="1">
    <source>
        <dbReference type="ARBA" id="ARBA00004173"/>
    </source>
</evidence>
<evidence type="ECO:0000256" key="11">
    <source>
        <dbReference type="ARBA" id="ARBA00023128"/>
    </source>
</evidence>
<keyword evidence="5 13" id="KW-0444">Lipid biosynthesis</keyword>
<keyword evidence="16" id="KW-1185">Reference proteome</keyword>
<comment type="subcellular location">
    <subcellularLocation>
        <location evidence="1">Mitochondrion</location>
    </subcellularLocation>
</comment>
<evidence type="ECO:0000256" key="7">
    <source>
        <dbReference type="ARBA" id="ARBA00022832"/>
    </source>
</evidence>
<dbReference type="PANTHER" id="PTHR20863">
    <property type="entry name" value="ACYL CARRIER PROTEIN"/>
    <property type="match status" value="1"/>
</dbReference>
<evidence type="ECO:0000256" key="6">
    <source>
        <dbReference type="ARBA" id="ARBA00022553"/>
    </source>
</evidence>
<evidence type="ECO:0000313" key="15">
    <source>
        <dbReference type="EMBL" id="WAQ96423.1"/>
    </source>
</evidence>
<dbReference type="Proteomes" id="UP001164746">
    <property type="component" value="Chromosome 2"/>
</dbReference>
<evidence type="ECO:0000256" key="9">
    <source>
        <dbReference type="ARBA" id="ARBA00022982"/>
    </source>
</evidence>
<evidence type="ECO:0000256" key="4">
    <source>
        <dbReference type="ARBA" id="ARBA00022450"/>
    </source>
</evidence>
<evidence type="ECO:0000256" key="10">
    <source>
        <dbReference type="ARBA" id="ARBA00023098"/>
    </source>
</evidence>
<keyword evidence="11" id="KW-0496">Mitochondrion</keyword>
<evidence type="ECO:0000256" key="8">
    <source>
        <dbReference type="ARBA" id="ARBA00022946"/>
    </source>
</evidence>
<keyword evidence="6" id="KW-0597">Phosphoprotein</keyword>
<evidence type="ECO:0000313" key="16">
    <source>
        <dbReference type="Proteomes" id="UP001164746"/>
    </source>
</evidence>
<keyword evidence="4 13" id="KW-0596">Phosphopantetheine</keyword>
<keyword evidence="9" id="KW-0249">Electron transport</keyword>
<comment type="function">
    <text evidence="13">Carrier of the growing fatty acid chain in fatty acid biosynthesis.</text>
</comment>
<name>A0ABY7DGL8_MYAAR</name>
<gene>
    <name evidence="15" type="ORF">MAR_029113</name>
</gene>
<dbReference type="SUPFAM" id="SSF47336">
    <property type="entry name" value="ACP-like"/>
    <property type="match status" value="1"/>
</dbReference>
<keyword evidence="12 13" id="KW-0275">Fatty acid biosynthesis</keyword>
<dbReference type="HAMAP" id="MF_01217">
    <property type="entry name" value="Acyl_carrier"/>
    <property type="match status" value="1"/>
</dbReference>
<dbReference type="EMBL" id="CP111013">
    <property type="protein sequence ID" value="WAQ96423.1"/>
    <property type="molecule type" value="Genomic_DNA"/>
</dbReference>
<sequence length="192" mass="21736">MASTLLKNTVRVSSCFSQVIRTAVPRLAVAASIHNSSSTNNTRRCPNSYTLLTPQNSKIHASLRFYSSDEKSPDAIAARVMDVIRKYDKINAEKIPSFQSARQYAMHIPLSISNVTERVLLVLRLYDKVDPEKLSETSNFMNDLGLDSLDHVEVIMAMEDEFGFEIPDVDSERLVTPKDIIQYICDKEDIYE</sequence>
<dbReference type="InterPro" id="IPR009081">
    <property type="entry name" value="PP-bd_ACP"/>
</dbReference>
<keyword evidence="3" id="KW-0813">Transport</keyword>
<dbReference type="InterPro" id="IPR003231">
    <property type="entry name" value="ACP"/>
</dbReference>
<keyword evidence="7" id="KW-0276">Fatty acid metabolism</keyword>
<organism evidence="15 16">
    <name type="scientific">Mya arenaria</name>
    <name type="common">Soft-shell clam</name>
    <dbReference type="NCBI Taxonomy" id="6604"/>
    <lineage>
        <taxon>Eukaryota</taxon>
        <taxon>Metazoa</taxon>
        <taxon>Spiralia</taxon>
        <taxon>Lophotrochozoa</taxon>
        <taxon>Mollusca</taxon>
        <taxon>Bivalvia</taxon>
        <taxon>Autobranchia</taxon>
        <taxon>Heteroconchia</taxon>
        <taxon>Euheterodonta</taxon>
        <taxon>Imparidentia</taxon>
        <taxon>Neoheterodontei</taxon>
        <taxon>Myida</taxon>
        <taxon>Myoidea</taxon>
        <taxon>Myidae</taxon>
        <taxon>Mya</taxon>
    </lineage>
</organism>
<dbReference type="PANTHER" id="PTHR20863:SF28">
    <property type="entry name" value="ACYL CARRIER PROTEIN, MITOCHONDRIAL"/>
    <property type="match status" value="1"/>
</dbReference>
<comment type="similarity">
    <text evidence="2">Belongs to the acyl carrier protein (ACP) family.</text>
</comment>
<dbReference type="PROSITE" id="PS50075">
    <property type="entry name" value="CARRIER"/>
    <property type="match status" value="1"/>
</dbReference>
<evidence type="ECO:0000256" key="3">
    <source>
        <dbReference type="ARBA" id="ARBA00022448"/>
    </source>
</evidence>
<evidence type="ECO:0000256" key="12">
    <source>
        <dbReference type="ARBA" id="ARBA00023160"/>
    </source>
</evidence>
<proteinExistence type="inferred from homology"/>
<dbReference type="NCBIfam" id="NF002148">
    <property type="entry name" value="PRK00982.1-2"/>
    <property type="match status" value="1"/>
</dbReference>
<evidence type="ECO:0000256" key="2">
    <source>
        <dbReference type="ARBA" id="ARBA00010930"/>
    </source>
</evidence>
<reference evidence="15" key="1">
    <citation type="submission" date="2022-11" db="EMBL/GenBank/DDBJ databases">
        <title>Centuries of genome instability and evolution in soft-shell clam transmissible cancer (bioRxiv).</title>
        <authorList>
            <person name="Hart S.F.M."/>
            <person name="Yonemitsu M.A."/>
            <person name="Giersch R.M."/>
            <person name="Beal B.F."/>
            <person name="Arriagada G."/>
            <person name="Davis B.W."/>
            <person name="Ostrander E.A."/>
            <person name="Goff S.P."/>
            <person name="Metzger M.J."/>
        </authorList>
    </citation>
    <scope>NUCLEOTIDE SEQUENCE</scope>
    <source>
        <strain evidence="15">MELC-2E11</strain>
        <tissue evidence="15">Siphon/mantle</tissue>
    </source>
</reference>
<feature type="domain" description="Carrier" evidence="14">
    <location>
        <begin position="113"/>
        <end position="188"/>
    </location>
</feature>
<keyword evidence="8" id="KW-0809">Transit peptide</keyword>
<evidence type="ECO:0000256" key="5">
    <source>
        <dbReference type="ARBA" id="ARBA00022516"/>
    </source>
</evidence>
<dbReference type="Gene3D" id="1.10.1200.10">
    <property type="entry name" value="ACP-like"/>
    <property type="match status" value="1"/>
</dbReference>
<dbReference type="Pfam" id="PF00550">
    <property type="entry name" value="PP-binding"/>
    <property type="match status" value="1"/>
</dbReference>